<proteinExistence type="inferred from homology"/>
<organism evidence="3 4">
    <name type="scientific">Gimibacter soli</name>
    <dbReference type="NCBI Taxonomy" id="3024400"/>
    <lineage>
        <taxon>Bacteria</taxon>
        <taxon>Pseudomonadati</taxon>
        <taxon>Pseudomonadota</taxon>
        <taxon>Alphaproteobacteria</taxon>
        <taxon>Kordiimonadales</taxon>
        <taxon>Temperatibacteraceae</taxon>
        <taxon>Gimibacter</taxon>
    </lineage>
</organism>
<dbReference type="Gene3D" id="1.20.5.300">
    <property type="match status" value="1"/>
</dbReference>
<protein>
    <recommendedName>
        <fullName evidence="1">Protein SlyX homolog</fullName>
    </recommendedName>
</protein>
<comment type="similarity">
    <text evidence="1">Belongs to the SlyX family.</text>
</comment>
<evidence type="ECO:0000313" key="4">
    <source>
        <dbReference type="Proteomes" id="UP001217500"/>
    </source>
</evidence>
<dbReference type="Proteomes" id="UP001217500">
    <property type="component" value="Chromosome"/>
</dbReference>
<dbReference type="AlphaFoldDB" id="A0AAF0BM08"/>
<feature type="coiled-coil region" evidence="2">
    <location>
        <begin position="4"/>
        <end position="59"/>
    </location>
</feature>
<dbReference type="RefSeq" id="WP_289504571.1">
    <property type="nucleotide sequence ID" value="NZ_CP116805.1"/>
</dbReference>
<gene>
    <name evidence="1" type="primary">slyX</name>
    <name evidence="3" type="ORF">PH603_03595</name>
</gene>
<keyword evidence="4" id="KW-1185">Reference proteome</keyword>
<sequence>MGDREKIEERLVTLETRLAFQDETIETLNSVVKDQWAEIDRLQRMLSRFDGRLAEIEDNIEIAPPQKPPHY</sequence>
<reference evidence="3" key="1">
    <citation type="submission" date="2023-01" db="EMBL/GenBank/DDBJ databases">
        <title>The genome sequence of Kordiimonadaceae bacterium 6D33.</title>
        <authorList>
            <person name="Liu Y."/>
        </authorList>
    </citation>
    <scope>NUCLEOTIDE SEQUENCE</scope>
    <source>
        <strain evidence="3">6D33</strain>
    </source>
</reference>
<dbReference type="KEGG" id="gso:PH603_03595"/>
<dbReference type="HAMAP" id="MF_00715">
    <property type="entry name" value="SlyX"/>
    <property type="match status" value="1"/>
</dbReference>
<dbReference type="PANTHER" id="PTHR36508">
    <property type="entry name" value="PROTEIN SLYX"/>
    <property type="match status" value="1"/>
</dbReference>
<accession>A0AAF0BM08</accession>
<dbReference type="PANTHER" id="PTHR36508:SF1">
    <property type="entry name" value="PROTEIN SLYX"/>
    <property type="match status" value="1"/>
</dbReference>
<dbReference type="InterPro" id="IPR007236">
    <property type="entry name" value="SlyX"/>
</dbReference>
<evidence type="ECO:0000313" key="3">
    <source>
        <dbReference type="EMBL" id="WCL54842.1"/>
    </source>
</evidence>
<evidence type="ECO:0000256" key="1">
    <source>
        <dbReference type="HAMAP-Rule" id="MF_00715"/>
    </source>
</evidence>
<name>A0AAF0BM08_9PROT</name>
<evidence type="ECO:0000256" key="2">
    <source>
        <dbReference type="SAM" id="Coils"/>
    </source>
</evidence>
<keyword evidence="2" id="KW-0175">Coiled coil</keyword>
<dbReference type="EMBL" id="CP116805">
    <property type="protein sequence ID" value="WCL54842.1"/>
    <property type="molecule type" value="Genomic_DNA"/>
</dbReference>
<dbReference type="Pfam" id="PF04102">
    <property type="entry name" value="SlyX"/>
    <property type="match status" value="1"/>
</dbReference>